<protein>
    <recommendedName>
        <fullName evidence="3">Peptidase A2 domain-containing protein</fullName>
    </recommendedName>
</protein>
<gene>
    <name evidence="1" type="ORF">TTRE_0000984601</name>
</gene>
<dbReference type="OrthoDB" id="8056668at2759"/>
<evidence type="ECO:0008006" key="3">
    <source>
        <dbReference type="Google" id="ProtNLM"/>
    </source>
</evidence>
<dbReference type="AlphaFoldDB" id="A0A077ZM21"/>
<reference evidence="1" key="2">
    <citation type="submission" date="2014-03" db="EMBL/GenBank/DDBJ databases">
        <title>The whipworm genome and dual-species transcriptomics of an intimate host-pathogen interaction.</title>
        <authorList>
            <person name="Foth B.J."/>
            <person name="Tsai I.J."/>
            <person name="Reid A.J."/>
            <person name="Bancroft A.J."/>
            <person name="Nichol S."/>
            <person name="Tracey A."/>
            <person name="Holroyd N."/>
            <person name="Cotton J.A."/>
            <person name="Stanley E.J."/>
            <person name="Zarowiecki M."/>
            <person name="Liu J.Z."/>
            <person name="Huckvale T."/>
            <person name="Cooper P.J."/>
            <person name="Grencis R.K."/>
            <person name="Berriman M."/>
        </authorList>
    </citation>
    <scope>NUCLEOTIDE SEQUENCE [LARGE SCALE GENOMIC DNA]</scope>
</reference>
<name>A0A077ZM21_TRITR</name>
<feature type="non-terminal residue" evidence="1">
    <location>
        <position position="140"/>
    </location>
</feature>
<accession>A0A077ZM21</accession>
<sequence length="140" mass="14826">MYPVNSANGDSPSGESQERVNASVHSAAVSIQANSYHVLCAVVPVKVSFGSNACRTFALLDSGAEVSVMSETLSRRLKMTGLKRSLNIRTISGVSQVTAVESECVISAEDGSNSFHVDPVIVVPKLNLALRCSSRKDIKS</sequence>
<evidence type="ECO:0000313" key="1">
    <source>
        <dbReference type="EMBL" id="CDW61386.1"/>
    </source>
</evidence>
<dbReference type="EMBL" id="HG809483">
    <property type="protein sequence ID" value="CDW61386.1"/>
    <property type="molecule type" value="Genomic_DNA"/>
</dbReference>
<keyword evidence="2" id="KW-1185">Reference proteome</keyword>
<dbReference type="Proteomes" id="UP000030665">
    <property type="component" value="Unassembled WGS sequence"/>
</dbReference>
<dbReference type="Gene3D" id="2.40.70.10">
    <property type="entry name" value="Acid Proteases"/>
    <property type="match status" value="1"/>
</dbReference>
<organism evidence="1 2">
    <name type="scientific">Trichuris trichiura</name>
    <name type="common">Whipworm</name>
    <name type="synonym">Trichocephalus trichiurus</name>
    <dbReference type="NCBI Taxonomy" id="36087"/>
    <lineage>
        <taxon>Eukaryota</taxon>
        <taxon>Metazoa</taxon>
        <taxon>Ecdysozoa</taxon>
        <taxon>Nematoda</taxon>
        <taxon>Enoplea</taxon>
        <taxon>Dorylaimia</taxon>
        <taxon>Trichinellida</taxon>
        <taxon>Trichuridae</taxon>
        <taxon>Trichuris</taxon>
    </lineage>
</organism>
<dbReference type="InterPro" id="IPR021109">
    <property type="entry name" value="Peptidase_aspartic_dom_sf"/>
</dbReference>
<evidence type="ECO:0000313" key="2">
    <source>
        <dbReference type="Proteomes" id="UP000030665"/>
    </source>
</evidence>
<proteinExistence type="predicted"/>
<dbReference type="SUPFAM" id="SSF50630">
    <property type="entry name" value="Acid proteases"/>
    <property type="match status" value="1"/>
</dbReference>
<reference evidence="1" key="1">
    <citation type="submission" date="2014-01" db="EMBL/GenBank/DDBJ databases">
        <authorList>
            <person name="Aslett M."/>
        </authorList>
    </citation>
    <scope>NUCLEOTIDE SEQUENCE</scope>
</reference>